<name>D2R7G6_PIRSD</name>
<dbReference type="Proteomes" id="UP000001887">
    <property type="component" value="Chromosome"/>
</dbReference>
<keyword evidence="2" id="KW-1185">Reference proteome</keyword>
<evidence type="ECO:0000313" key="1">
    <source>
        <dbReference type="EMBL" id="ADB15662.1"/>
    </source>
</evidence>
<dbReference type="EMBL" id="CP001848">
    <property type="protein sequence ID" value="ADB15662.1"/>
    <property type="molecule type" value="Genomic_DNA"/>
</dbReference>
<dbReference type="Gene3D" id="2.40.50.870">
    <property type="entry name" value="Protein of unknown function (DUF3299)"/>
    <property type="match status" value="1"/>
</dbReference>
<dbReference type="STRING" id="530564.Psta_0978"/>
<evidence type="ECO:0000313" key="2">
    <source>
        <dbReference type="Proteomes" id="UP000001887"/>
    </source>
</evidence>
<gene>
    <name evidence="1" type="ordered locus">Psta_0978</name>
</gene>
<proteinExistence type="predicted"/>
<dbReference type="AlphaFoldDB" id="D2R7G6"/>
<evidence type="ECO:0008006" key="3">
    <source>
        <dbReference type="Google" id="ProtNLM"/>
    </source>
</evidence>
<accession>D2R7G6</accession>
<dbReference type="KEGG" id="psl:Psta_0978"/>
<organism evidence="1 2">
    <name type="scientific">Pirellula staleyi (strain ATCC 27377 / DSM 6068 / ICPB 4128)</name>
    <name type="common">Pirella staleyi</name>
    <dbReference type="NCBI Taxonomy" id="530564"/>
    <lineage>
        <taxon>Bacteria</taxon>
        <taxon>Pseudomonadati</taxon>
        <taxon>Planctomycetota</taxon>
        <taxon>Planctomycetia</taxon>
        <taxon>Pirellulales</taxon>
        <taxon>Pirellulaceae</taxon>
        <taxon>Pirellula</taxon>
    </lineage>
</organism>
<dbReference type="eggNOG" id="COG3170">
    <property type="taxonomic scope" value="Bacteria"/>
</dbReference>
<dbReference type="HOGENOM" id="CLU_1853354_0_0_0"/>
<sequence length="138" mass="15418" precursor="true">MRPTEAPPQQSTDPQEPVAITFEELDLGMEPDSVYQPWMMTQRVESLAGRRVRITGFMSGALLQLNNVKEFPLMREQECPFGVGGQAHHVIMVELTGKLRTSYKTGPVTVEGIFSIKPFTGPNGKTWALYHLAGERVE</sequence>
<reference evidence="1 2" key="1">
    <citation type="journal article" date="2009" name="Stand. Genomic Sci.">
        <title>Complete genome sequence of Pirellula staleyi type strain (ATCC 27377).</title>
        <authorList>
            <person name="Clum A."/>
            <person name="Tindall B.J."/>
            <person name="Sikorski J."/>
            <person name="Ivanova N."/>
            <person name="Mavrommatis K."/>
            <person name="Lucas S."/>
            <person name="Glavina del Rio T."/>
            <person name="Nolan M."/>
            <person name="Chen F."/>
            <person name="Tice H."/>
            <person name="Pitluck S."/>
            <person name="Cheng J.F."/>
            <person name="Chertkov O."/>
            <person name="Brettin T."/>
            <person name="Han C."/>
            <person name="Detter J.C."/>
            <person name="Kuske C."/>
            <person name="Bruce D."/>
            <person name="Goodwin L."/>
            <person name="Ovchinikova G."/>
            <person name="Pati A."/>
            <person name="Mikhailova N."/>
            <person name="Chen A."/>
            <person name="Palaniappan K."/>
            <person name="Land M."/>
            <person name="Hauser L."/>
            <person name="Chang Y.J."/>
            <person name="Jeffries C.D."/>
            <person name="Chain P."/>
            <person name="Rohde M."/>
            <person name="Goker M."/>
            <person name="Bristow J."/>
            <person name="Eisen J.A."/>
            <person name="Markowitz V."/>
            <person name="Hugenholtz P."/>
            <person name="Kyrpides N.C."/>
            <person name="Klenk H.P."/>
            <person name="Lapidus A."/>
        </authorList>
    </citation>
    <scope>NUCLEOTIDE SEQUENCE [LARGE SCALE GENOMIC DNA]</scope>
    <source>
        <strain evidence="2">ATCC 27377 / DSM 6068 / ICPB 4128</strain>
    </source>
</reference>
<dbReference type="OrthoDB" id="267771at2"/>
<protein>
    <recommendedName>
        <fullName evidence="3">Lipoprotein</fullName>
    </recommendedName>
</protein>